<proteinExistence type="predicted"/>
<dbReference type="GO" id="GO:0008270">
    <property type="term" value="F:zinc ion binding"/>
    <property type="evidence" value="ECO:0007669"/>
    <property type="project" value="UniProtKB-KW"/>
</dbReference>
<dbReference type="Gene3D" id="3.30.160.60">
    <property type="entry name" value="Classic Zinc Finger"/>
    <property type="match status" value="1"/>
</dbReference>
<feature type="domain" description="C2H2-type" evidence="3">
    <location>
        <begin position="123"/>
        <end position="153"/>
    </location>
</feature>
<keyword evidence="1" id="KW-0862">Zinc</keyword>
<sequence>MHLPTWTSAQDDLASNQHCQVPATYTALSSAPAPGNASSGGHGQAFPCHLGHGSVQTAGTEVAGVAFNVDPVVAEQALSILSQAVVLEIGDGRFLCSEPDCNASYQRKGDCQRHLKKHNGPFFYCDQRGCSMEFYRHDKLRAHMQQGHDIAIPPPGNKRRQRRGVTGQ</sequence>
<dbReference type="InterPro" id="IPR013087">
    <property type="entry name" value="Znf_C2H2_type"/>
</dbReference>
<keyword evidence="1" id="KW-0863">Zinc-finger</keyword>
<dbReference type="SMART" id="SM00355">
    <property type="entry name" value="ZnF_C2H2"/>
    <property type="match status" value="2"/>
</dbReference>
<evidence type="ECO:0000313" key="4">
    <source>
        <dbReference type="EMBL" id="KAJ4335585.1"/>
    </source>
</evidence>
<feature type="compositionally biased region" description="Basic residues" evidence="2">
    <location>
        <begin position="157"/>
        <end position="168"/>
    </location>
</feature>
<name>A0A9W8WXE5_9PLEO</name>
<evidence type="ECO:0000259" key="3">
    <source>
        <dbReference type="PROSITE" id="PS50157"/>
    </source>
</evidence>
<gene>
    <name evidence="4" type="ORF">N0V87_005979</name>
</gene>
<evidence type="ECO:0000256" key="1">
    <source>
        <dbReference type="PROSITE-ProRule" id="PRU00042"/>
    </source>
</evidence>
<dbReference type="InterPro" id="IPR036236">
    <property type="entry name" value="Znf_C2H2_sf"/>
</dbReference>
<dbReference type="PROSITE" id="PS00028">
    <property type="entry name" value="ZINC_FINGER_C2H2_1"/>
    <property type="match status" value="2"/>
</dbReference>
<evidence type="ECO:0000256" key="2">
    <source>
        <dbReference type="SAM" id="MobiDB-lite"/>
    </source>
</evidence>
<reference evidence="4" key="1">
    <citation type="submission" date="2022-10" db="EMBL/GenBank/DDBJ databases">
        <title>Tapping the CABI collections for fungal endophytes: first genome assemblies for Collariella, Neodidymelliopsis, Ascochyta clinopodiicola, Didymella pomorum, Didymosphaeria variabile, Neocosmospora piperis and Neocucurbitaria cava.</title>
        <authorList>
            <person name="Hill R."/>
        </authorList>
    </citation>
    <scope>NUCLEOTIDE SEQUENCE</scope>
    <source>
        <strain evidence="4">IMI 360193</strain>
    </source>
</reference>
<dbReference type="SUPFAM" id="SSF57667">
    <property type="entry name" value="beta-beta-alpha zinc fingers"/>
    <property type="match status" value="1"/>
</dbReference>
<dbReference type="PROSITE" id="PS50157">
    <property type="entry name" value="ZINC_FINGER_C2H2_2"/>
    <property type="match status" value="2"/>
</dbReference>
<dbReference type="AlphaFoldDB" id="A0A9W8WXE5"/>
<dbReference type="Proteomes" id="UP001140562">
    <property type="component" value="Unassembled WGS sequence"/>
</dbReference>
<feature type="region of interest" description="Disordered" evidence="2">
    <location>
        <begin position="147"/>
        <end position="168"/>
    </location>
</feature>
<organism evidence="4 5">
    <name type="scientific">Didymella glomerata</name>
    <dbReference type="NCBI Taxonomy" id="749621"/>
    <lineage>
        <taxon>Eukaryota</taxon>
        <taxon>Fungi</taxon>
        <taxon>Dikarya</taxon>
        <taxon>Ascomycota</taxon>
        <taxon>Pezizomycotina</taxon>
        <taxon>Dothideomycetes</taxon>
        <taxon>Pleosporomycetidae</taxon>
        <taxon>Pleosporales</taxon>
        <taxon>Pleosporineae</taxon>
        <taxon>Didymellaceae</taxon>
        <taxon>Didymella</taxon>
    </lineage>
</organism>
<comment type="caution">
    <text evidence="4">The sequence shown here is derived from an EMBL/GenBank/DDBJ whole genome shotgun (WGS) entry which is preliminary data.</text>
</comment>
<keyword evidence="5" id="KW-1185">Reference proteome</keyword>
<dbReference type="EMBL" id="JAPEUV010000059">
    <property type="protein sequence ID" value="KAJ4335585.1"/>
    <property type="molecule type" value="Genomic_DNA"/>
</dbReference>
<evidence type="ECO:0000313" key="5">
    <source>
        <dbReference type="Proteomes" id="UP001140562"/>
    </source>
</evidence>
<dbReference type="OrthoDB" id="2687452at2759"/>
<accession>A0A9W8WXE5</accession>
<protein>
    <recommendedName>
        <fullName evidence="3">C2H2-type domain-containing protein</fullName>
    </recommendedName>
</protein>
<keyword evidence="1" id="KW-0479">Metal-binding</keyword>
<feature type="domain" description="C2H2-type" evidence="3">
    <location>
        <begin position="94"/>
        <end position="120"/>
    </location>
</feature>